<dbReference type="Pfam" id="PF01797">
    <property type="entry name" value="Y1_Tnp"/>
    <property type="match status" value="1"/>
</dbReference>
<feature type="domain" description="Transposase IS200-like" evidence="1">
    <location>
        <begin position="5"/>
        <end position="119"/>
    </location>
</feature>
<sequence length="153" mass="17768">MADTFSQVHLHFIFTPKFRASLIAPSWEADLHKYITGITKKNAHRMLAINGTADHVHMLIGFQTTQSIAAFMQDVKADSAQWINNNKFCKSRFEWQAGYGVFSYSKSNVDNVIQYILKQKEHHQKVSFIDEYRLILEKFGVDFKEGYIFKSPE</sequence>
<dbReference type="GO" id="GO:0006313">
    <property type="term" value="P:DNA transposition"/>
    <property type="evidence" value="ECO:0007669"/>
    <property type="project" value="InterPro"/>
</dbReference>
<dbReference type="EMBL" id="JAJTTC010000001">
    <property type="protein sequence ID" value="MCF0061078.1"/>
    <property type="molecule type" value="Genomic_DNA"/>
</dbReference>
<dbReference type="RefSeq" id="WP_234654184.1">
    <property type="nucleotide sequence ID" value="NZ_CP094997.1"/>
</dbReference>
<accession>A0A9X1TKB5</accession>
<dbReference type="InterPro" id="IPR036515">
    <property type="entry name" value="Transposase_17_sf"/>
</dbReference>
<protein>
    <submittedName>
        <fullName evidence="2">IS200/IS605 family transposase</fullName>
    </submittedName>
</protein>
<gene>
    <name evidence="2" type="primary">tnpA</name>
    <name evidence="2" type="ORF">LXM26_06210</name>
</gene>
<dbReference type="AlphaFoldDB" id="A0A9X1TKB5"/>
<evidence type="ECO:0000313" key="3">
    <source>
        <dbReference type="Proteomes" id="UP001139000"/>
    </source>
</evidence>
<evidence type="ECO:0000313" key="2">
    <source>
        <dbReference type="EMBL" id="MCF0061078.1"/>
    </source>
</evidence>
<organism evidence="2 3">
    <name type="scientific">Dyadobacter chenwenxiniae</name>
    <dbReference type="NCBI Taxonomy" id="2906456"/>
    <lineage>
        <taxon>Bacteria</taxon>
        <taxon>Pseudomonadati</taxon>
        <taxon>Bacteroidota</taxon>
        <taxon>Cytophagia</taxon>
        <taxon>Cytophagales</taxon>
        <taxon>Spirosomataceae</taxon>
        <taxon>Dyadobacter</taxon>
    </lineage>
</organism>
<evidence type="ECO:0000259" key="1">
    <source>
        <dbReference type="SMART" id="SM01321"/>
    </source>
</evidence>
<keyword evidence="3" id="KW-1185">Reference proteome</keyword>
<dbReference type="SMART" id="SM01321">
    <property type="entry name" value="Y1_Tnp"/>
    <property type="match status" value="1"/>
</dbReference>
<comment type="caution">
    <text evidence="2">The sequence shown here is derived from an EMBL/GenBank/DDBJ whole genome shotgun (WGS) entry which is preliminary data.</text>
</comment>
<dbReference type="PANTHER" id="PTHR33360">
    <property type="entry name" value="TRANSPOSASE FOR INSERTION SEQUENCE ELEMENT IS200"/>
    <property type="match status" value="1"/>
</dbReference>
<dbReference type="GO" id="GO:0004803">
    <property type="term" value="F:transposase activity"/>
    <property type="evidence" value="ECO:0007669"/>
    <property type="project" value="InterPro"/>
</dbReference>
<proteinExistence type="predicted"/>
<dbReference type="SUPFAM" id="SSF143422">
    <property type="entry name" value="Transposase IS200-like"/>
    <property type="match status" value="1"/>
</dbReference>
<dbReference type="Gene3D" id="3.30.70.1290">
    <property type="entry name" value="Transposase IS200-like"/>
    <property type="match status" value="1"/>
</dbReference>
<dbReference type="GO" id="GO:0003677">
    <property type="term" value="F:DNA binding"/>
    <property type="evidence" value="ECO:0007669"/>
    <property type="project" value="InterPro"/>
</dbReference>
<dbReference type="InterPro" id="IPR002686">
    <property type="entry name" value="Transposase_17"/>
</dbReference>
<name>A0A9X1TKB5_9BACT</name>
<reference evidence="2" key="1">
    <citation type="submission" date="2021-12" db="EMBL/GenBank/DDBJ databases">
        <title>Novel species in genus Dyadobacter.</title>
        <authorList>
            <person name="Ma C."/>
        </authorList>
    </citation>
    <scope>NUCLEOTIDE SEQUENCE</scope>
    <source>
        <strain evidence="2">LJ419</strain>
    </source>
</reference>
<dbReference type="Proteomes" id="UP001139000">
    <property type="component" value="Unassembled WGS sequence"/>
</dbReference>
<dbReference type="NCBIfam" id="NF033573">
    <property type="entry name" value="transpos_IS200"/>
    <property type="match status" value="1"/>
</dbReference>
<dbReference type="PANTHER" id="PTHR33360:SF2">
    <property type="entry name" value="TRANSPOSASE FOR INSERTION SEQUENCE ELEMENT IS200"/>
    <property type="match status" value="1"/>
</dbReference>